<keyword evidence="4" id="KW-0121">Carboxypeptidase</keyword>
<evidence type="ECO:0000256" key="14">
    <source>
        <dbReference type="ARBA" id="ARBA00049902"/>
    </source>
</evidence>
<dbReference type="RefSeq" id="WP_165769478.1">
    <property type="nucleotide sequence ID" value="NZ_FYEH01000004.1"/>
</dbReference>
<evidence type="ECO:0000256" key="2">
    <source>
        <dbReference type="ARBA" id="ARBA00007090"/>
    </source>
</evidence>
<dbReference type="AlphaFoldDB" id="A0A212QZ32"/>
<evidence type="ECO:0000256" key="5">
    <source>
        <dbReference type="ARBA" id="ARBA00022670"/>
    </source>
</evidence>
<dbReference type="InterPro" id="IPR050396">
    <property type="entry name" value="Glycosyltr_51/Transpeptidase"/>
</dbReference>
<dbReference type="GO" id="GO:0008955">
    <property type="term" value="F:peptidoglycan glycosyltransferase activity"/>
    <property type="evidence" value="ECO:0007669"/>
    <property type="project" value="UniProtKB-EC"/>
</dbReference>
<accession>A0A212QZ32</accession>
<organism evidence="19 20">
    <name type="scientific">Arboricoccus pini</name>
    <dbReference type="NCBI Taxonomy" id="1963835"/>
    <lineage>
        <taxon>Bacteria</taxon>
        <taxon>Pseudomonadati</taxon>
        <taxon>Pseudomonadota</taxon>
        <taxon>Alphaproteobacteria</taxon>
        <taxon>Geminicoccales</taxon>
        <taxon>Geminicoccaceae</taxon>
        <taxon>Arboricoccus</taxon>
    </lineage>
</organism>
<comment type="similarity">
    <text evidence="3">In the N-terminal section; belongs to the glycosyltransferase 51 family.</text>
</comment>
<dbReference type="GO" id="GO:0008658">
    <property type="term" value="F:penicillin binding"/>
    <property type="evidence" value="ECO:0007669"/>
    <property type="project" value="InterPro"/>
</dbReference>
<evidence type="ECO:0000256" key="6">
    <source>
        <dbReference type="ARBA" id="ARBA00022676"/>
    </source>
</evidence>
<dbReference type="InterPro" id="IPR001264">
    <property type="entry name" value="Glyco_trans_51"/>
</dbReference>
<dbReference type="SUPFAM" id="SSF53955">
    <property type="entry name" value="Lysozyme-like"/>
    <property type="match status" value="1"/>
</dbReference>
<feature type="region of interest" description="Disordered" evidence="15">
    <location>
        <begin position="576"/>
        <end position="597"/>
    </location>
</feature>
<evidence type="ECO:0000256" key="3">
    <source>
        <dbReference type="ARBA" id="ARBA00007739"/>
    </source>
</evidence>
<dbReference type="GO" id="GO:0009002">
    <property type="term" value="F:serine-type D-Ala-D-Ala carboxypeptidase activity"/>
    <property type="evidence" value="ECO:0007669"/>
    <property type="project" value="UniProtKB-EC"/>
</dbReference>
<reference evidence="19 20" key="1">
    <citation type="submission" date="2017-06" db="EMBL/GenBank/DDBJ databases">
        <authorList>
            <person name="Kim H.J."/>
            <person name="Triplett B.A."/>
        </authorList>
    </citation>
    <scope>NUCLEOTIDE SEQUENCE [LARGE SCALE GENOMIC DNA]</scope>
    <source>
        <strain evidence="19 20">B29T1</strain>
    </source>
</reference>
<evidence type="ECO:0000256" key="16">
    <source>
        <dbReference type="SAM" id="Phobius"/>
    </source>
</evidence>
<keyword evidence="16" id="KW-1133">Transmembrane helix</keyword>
<feature type="domain" description="Penicillin-binding protein transpeptidase" evidence="17">
    <location>
        <begin position="309"/>
        <end position="571"/>
    </location>
</feature>
<dbReference type="InterPro" id="IPR012338">
    <property type="entry name" value="Beta-lactam/transpept-like"/>
</dbReference>
<dbReference type="UniPathway" id="UPA00219"/>
<dbReference type="FunFam" id="1.10.3810.10:FF:000001">
    <property type="entry name" value="Penicillin-binding protein 1A"/>
    <property type="match status" value="1"/>
</dbReference>
<evidence type="ECO:0000256" key="4">
    <source>
        <dbReference type="ARBA" id="ARBA00022645"/>
    </source>
</evidence>
<evidence type="ECO:0000256" key="10">
    <source>
        <dbReference type="ARBA" id="ARBA00022984"/>
    </source>
</evidence>
<comment type="pathway">
    <text evidence="1">Cell wall biogenesis; peptidoglycan biosynthesis.</text>
</comment>
<keyword evidence="10" id="KW-0573">Peptidoglycan synthesis</keyword>
<keyword evidence="8" id="KW-0378">Hydrolase</keyword>
<dbReference type="Proteomes" id="UP000197065">
    <property type="component" value="Unassembled WGS sequence"/>
</dbReference>
<dbReference type="Pfam" id="PF00912">
    <property type="entry name" value="Transgly"/>
    <property type="match status" value="1"/>
</dbReference>
<evidence type="ECO:0000256" key="1">
    <source>
        <dbReference type="ARBA" id="ARBA00004752"/>
    </source>
</evidence>
<dbReference type="GO" id="GO:0009252">
    <property type="term" value="P:peptidoglycan biosynthetic process"/>
    <property type="evidence" value="ECO:0007669"/>
    <property type="project" value="UniProtKB-UniPathway"/>
</dbReference>
<comment type="catalytic activity">
    <reaction evidence="13">
        <text>Preferential cleavage: (Ac)2-L-Lys-D-Ala-|-D-Ala. Also transpeptidation of peptidyl-alanyl moieties that are N-acyl substituents of D-alanine.</text>
        <dbReference type="EC" id="3.4.16.4"/>
    </reaction>
</comment>
<dbReference type="GO" id="GO:0071555">
    <property type="term" value="P:cell wall organization"/>
    <property type="evidence" value="ECO:0007669"/>
    <property type="project" value="UniProtKB-KW"/>
</dbReference>
<dbReference type="Gene3D" id="1.10.3810.10">
    <property type="entry name" value="Biosynthetic peptidoglycan transglycosylase-like"/>
    <property type="match status" value="1"/>
</dbReference>
<dbReference type="Pfam" id="PF00905">
    <property type="entry name" value="Transpeptidase"/>
    <property type="match status" value="1"/>
</dbReference>
<dbReference type="InterPro" id="IPR036950">
    <property type="entry name" value="PBP_transglycosylase"/>
</dbReference>
<dbReference type="InterPro" id="IPR001460">
    <property type="entry name" value="PCN-bd_Tpept"/>
</dbReference>
<feature type="domain" description="Glycosyl transferase family 51" evidence="18">
    <location>
        <begin position="57"/>
        <end position="222"/>
    </location>
</feature>
<evidence type="ECO:0000313" key="20">
    <source>
        <dbReference type="Proteomes" id="UP000197065"/>
    </source>
</evidence>
<name>A0A212QZ32_9PROT</name>
<keyword evidence="7" id="KW-0808">Transferase</keyword>
<proteinExistence type="inferred from homology"/>
<evidence type="ECO:0000256" key="11">
    <source>
        <dbReference type="ARBA" id="ARBA00023268"/>
    </source>
</evidence>
<keyword evidence="6" id="KW-0328">Glycosyltransferase</keyword>
<evidence type="ECO:0000256" key="7">
    <source>
        <dbReference type="ARBA" id="ARBA00022679"/>
    </source>
</evidence>
<evidence type="ECO:0000256" key="13">
    <source>
        <dbReference type="ARBA" id="ARBA00034000"/>
    </source>
</evidence>
<dbReference type="SUPFAM" id="SSF56601">
    <property type="entry name" value="beta-lactamase/transpeptidase-like"/>
    <property type="match status" value="1"/>
</dbReference>
<evidence type="ECO:0000313" key="19">
    <source>
        <dbReference type="EMBL" id="SNB64980.1"/>
    </source>
</evidence>
<keyword evidence="11" id="KW-0511">Multifunctional enzyme</keyword>
<keyword evidence="20" id="KW-1185">Reference proteome</keyword>
<evidence type="ECO:0000259" key="17">
    <source>
        <dbReference type="Pfam" id="PF00905"/>
    </source>
</evidence>
<sequence length="618" mass="65703">MAAVPTLMVVAMIVWVVTFAIYAPSLPDTDALMAVRDEPVITILAADDTPIAQRVTGGRRFVPLDEISPLLVKAVVATEDSRFWQHFGIDPIGIARAFVTNMTSGSVSEGGSTITQQLAKILFLTPERSLKRKLEEATLAIWLEARLSKKDILALYLNKVYLGAGAYGVEAASRRYFAKPASALNLAEAAMIAGLLKAPSALAPTNDLQGARDRADTVLGRMVAVGYITEDQMLAARARPARLSTEGSDDLGSAFVAWVLDGLIAYMGKPTHDIKIATTLDPKLQKSADRAVRQALASDGPKLDVNQGAAVLLRDDGAVVAMVGGEGTRGDGFNRAVAARRQPGSAFKPFLYLAAMEAGFTPSTIVLDGPIKIGNWTPQNYDNHYRGEVTLAKAFAESLNVPAARVIREVGPDKVVEVAHRLGIASAIQSVPSIALGTSETTLIELTGAYLPFATGGITNAIYAVRRVTDDRGKVLYRNEPAPRRVIEPGPAEAMRSMMQGVVEDGTGRAVAMPGRIVAGKTGTTQNSRDAWFVGWSGDYVLGVWVGNDDNTPMRGVTGGGMPARIWRSIMSATPAPASAPSVREPPVATAPASKTGPLDLARRGANWLNQLVDRALE</sequence>
<dbReference type="EMBL" id="FYEH01000004">
    <property type="protein sequence ID" value="SNB64980.1"/>
    <property type="molecule type" value="Genomic_DNA"/>
</dbReference>
<dbReference type="GO" id="GO:0008360">
    <property type="term" value="P:regulation of cell shape"/>
    <property type="evidence" value="ECO:0007669"/>
    <property type="project" value="UniProtKB-KW"/>
</dbReference>
<dbReference type="Gene3D" id="3.40.710.10">
    <property type="entry name" value="DD-peptidase/beta-lactamase superfamily"/>
    <property type="match status" value="1"/>
</dbReference>
<keyword evidence="5" id="KW-0645">Protease</keyword>
<protein>
    <submittedName>
        <fullName evidence="19">Penicillin-binding protein 1A</fullName>
    </submittedName>
</protein>
<comment type="similarity">
    <text evidence="2">In the C-terminal section; belongs to the transpeptidase family.</text>
</comment>
<evidence type="ECO:0000256" key="15">
    <source>
        <dbReference type="SAM" id="MobiDB-lite"/>
    </source>
</evidence>
<dbReference type="GO" id="GO:0006508">
    <property type="term" value="P:proteolysis"/>
    <property type="evidence" value="ECO:0007669"/>
    <property type="project" value="UniProtKB-KW"/>
</dbReference>
<feature type="transmembrane region" description="Helical" evidence="16">
    <location>
        <begin position="7"/>
        <end position="26"/>
    </location>
</feature>
<dbReference type="GO" id="GO:0030288">
    <property type="term" value="C:outer membrane-bounded periplasmic space"/>
    <property type="evidence" value="ECO:0007669"/>
    <property type="project" value="TreeGrafter"/>
</dbReference>
<keyword evidence="9" id="KW-0133">Cell shape</keyword>
<evidence type="ECO:0000259" key="18">
    <source>
        <dbReference type="Pfam" id="PF00912"/>
    </source>
</evidence>
<dbReference type="InterPro" id="IPR023346">
    <property type="entry name" value="Lysozyme-like_dom_sf"/>
</dbReference>
<gene>
    <name evidence="19" type="ORF">SAMN07250955_104175</name>
</gene>
<comment type="catalytic activity">
    <reaction evidence="14">
        <text>[GlcNAc-(1-&gt;4)-Mur2Ac(oyl-L-Ala-gamma-D-Glu-L-Lys-D-Ala-D-Ala)](n)-di-trans,octa-cis-undecaprenyl diphosphate + beta-D-GlcNAc-(1-&gt;4)-Mur2Ac(oyl-L-Ala-gamma-D-Glu-L-Lys-D-Ala-D-Ala)-di-trans,octa-cis-undecaprenyl diphosphate = [GlcNAc-(1-&gt;4)-Mur2Ac(oyl-L-Ala-gamma-D-Glu-L-Lys-D-Ala-D-Ala)](n+1)-di-trans,octa-cis-undecaprenyl diphosphate + di-trans,octa-cis-undecaprenyl diphosphate + H(+)</text>
        <dbReference type="Rhea" id="RHEA:23708"/>
        <dbReference type="Rhea" id="RHEA-COMP:9602"/>
        <dbReference type="Rhea" id="RHEA-COMP:9603"/>
        <dbReference type="ChEBI" id="CHEBI:15378"/>
        <dbReference type="ChEBI" id="CHEBI:58405"/>
        <dbReference type="ChEBI" id="CHEBI:60033"/>
        <dbReference type="ChEBI" id="CHEBI:78435"/>
        <dbReference type="EC" id="2.4.99.28"/>
    </reaction>
</comment>
<keyword evidence="12" id="KW-0961">Cell wall biogenesis/degradation</keyword>
<evidence type="ECO:0000256" key="12">
    <source>
        <dbReference type="ARBA" id="ARBA00023316"/>
    </source>
</evidence>
<keyword evidence="16" id="KW-0812">Transmembrane</keyword>
<dbReference type="PANTHER" id="PTHR32282:SF33">
    <property type="entry name" value="PEPTIDOGLYCAN GLYCOSYLTRANSFERASE"/>
    <property type="match status" value="1"/>
</dbReference>
<dbReference type="NCBIfam" id="TIGR02074">
    <property type="entry name" value="PBP_1a_fam"/>
    <property type="match status" value="1"/>
</dbReference>
<evidence type="ECO:0000256" key="8">
    <source>
        <dbReference type="ARBA" id="ARBA00022801"/>
    </source>
</evidence>
<dbReference type="PANTHER" id="PTHR32282">
    <property type="entry name" value="BINDING PROTEIN TRANSPEPTIDASE, PUTATIVE-RELATED"/>
    <property type="match status" value="1"/>
</dbReference>
<keyword evidence="16" id="KW-0472">Membrane</keyword>
<evidence type="ECO:0000256" key="9">
    <source>
        <dbReference type="ARBA" id="ARBA00022960"/>
    </source>
</evidence>